<protein>
    <submittedName>
        <fullName evidence="1">Uncharacterized protein</fullName>
    </submittedName>
</protein>
<name>A0ABN7TX22_9BACL</name>
<evidence type="ECO:0000313" key="2">
    <source>
        <dbReference type="Proteomes" id="UP000730618"/>
    </source>
</evidence>
<dbReference type="EMBL" id="CAJVCE010000052">
    <property type="protein sequence ID" value="CAG7658974.1"/>
    <property type="molecule type" value="Genomic_DNA"/>
</dbReference>
<sequence length="114" mass="13099">MPSIEYDAACYVLALPEVFKVVPDNIEFDWTRRYDEEYEEFMQTEALLSMEEGDKQLVLAADNLFSGLSFFLKDGLDHWMIKSLQFSSRPARSKAVFNFLNSVSALTVGRRTAE</sequence>
<reference evidence="1 2" key="1">
    <citation type="submission" date="2021-06" db="EMBL/GenBank/DDBJ databases">
        <authorList>
            <person name="Criscuolo A."/>
        </authorList>
    </citation>
    <scope>NUCLEOTIDE SEQUENCE [LARGE SCALE GENOMIC DNA]</scope>
    <source>
        <strain evidence="2">CIP 111802</strain>
    </source>
</reference>
<keyword evidence="2" id="KW-1185">Reference proteome</keyword>
<accession>A0ABN7TX22</accession>
<proteinExistence type="predicted"/>
<dbReference type="RefSeq" id="WP_218103353.1">
    <property type="nucleotide sequence ID" value="NZ_CAJVCE010000052.1"/>
</dbReference>
<dbReference type="Proteomes" id="UP000730618">
    <property type="component" value="Unassembled WGS sequence"/>
</dbReference>
<organism evidence="1 2">
    <name type="scientific">Paenibacillus allorhizosphaerae</name>
    <dbReference type="NCBI Taxonomy" id="2849866"/>
    <lineage>
        <taxon>Bacteria</taxon>
        <taxon>Bacillati</taxon>
        <taxon>Bacillota</taxon>
        <taxon>Bacilli</taxon>
        <taxon>Bacillales</taxon>
        <taxon>Paenibacillaceae</taxon>
        <taxon>Paenibacillus</taxon>
    </lineage>
</organism>
<gene>
    <name evidence="1" type="ORF">PAECIP111802_07235</name>
</gene>
<comment type="caution">
    <text evidence="1">The sequence shown here is derived from an EMBL/GenBank/DDBJ whole genome shotgun (WGS) entry which is preliminary data.</text>
</comment>
<evidence type="ECO:0000313" key="1">
    <source>
        <dbReference type="EMBL" id="CAG7658974.1"/>
    </source>
</evidence>